<dbReference type="PANTHER" id="PTHR30193">
    <property type="entry name" value="ABC TRANSPORTER PERMEASE PROTEIN"/>
    <property type="match status" value="1"/>
</dbReference>
<dbReference type="EMBL" id="SIJB01000004">
    <property type="protein sequence ID" value="NBI27571.1"/>
    <property type="molecule type" value="Genomic_DNA"/>
</dbReference>
<name>A0A6N9PVM0_9BACL</name>
<dbReference type="GO" id="GO:0055085">
    <property type="term" value="P:transmembrane transport"/>
    <property type="evidence" value="ECO:0007669"/>
    <property type="project" value="InterPro"/>
</dbReference>
<keyword evidence="4 7" id="KW-0812">Transmembrane</keyword>
<dbReference type="Gene3D" id="1.10.3720.10">
    <property type="entry name" value="MetI-like"/>
    <property type="match status" value="1"/>
</dbReference>
<keyword evidence="3" id="KW-1003">Cell membrane</keyword>
<dbReference type="PROSITE" id="PS50928">
    <property type="entry name" value="ABC_TM1"/>
    <property type="match status" value="1"/>
</dbReference>
<evidence type="ECO:0000313" key="9">
    <source>
        <dbReference type="EMBL" id="NBI27571.1"/>
    </source>
</evidence>
<protein>
    <submittedName>
        <fullName evidence="9">Sugar ABC transporter permease</fullName>
    </submittedName>
</protein>
<dbReference type="GO" id="GO:0005886">
    <property type="term" value="C:plasma membrane"/>
    <property type="evidence" value="ECO:0007669"/>
    <property type="project" value="UniProtKB-SubCell"/>
</dbReference>
<reference evidence="9 10" key="1">
    <citation type="submission" date="2019-01" db="EMBL/GenBank/DDBJ databases">
        <title>Chengkuizengella sp. nov., isolated from deep-sea sediment of East Pacific Ocean.</title>
        <authorList>
            <person name="Yang J."/>
            <person name="Lai Q."/>
            <person name="Shao Z."/>
        </authorList>
    </citation>
    <scope>NUCLEOTIDE SEQUENCE [LARGE SCALE GENOMIC DNA]</scope>
    <source>
        <strain evidence="9 10">YPA3-1-1</strain>
    </source>
</reference>
<comment type="caution">
    <text evidence="9">The sequence shown here is derived from an EMBL/GenBank/DDBJ whole genome shotgun (WGS) entry which is preliminary data.</text>
</comment>
<sequence>MNKTLKNPIVYILFLLPTILLYCLFMGMPVIQAFYYGFTDWDGLNPPIFNGIENFREAFTDSDFWLSVLNNIYFILFSIVIQLPIIIFLSLLISQVKRFKAFYKTAVFIPSILSTAVIGILWGFIYEPDSGLLNQFLALFGVEKIYWLSDKSTAMISILITNAWQWTGFYVVLILAAILGIPKDLLEQAEIDGATNWNKSTRIIIPLIRPIIIVVMLLSIAGAMKALDIVWVMTEGGPFGTTDVMATYMIKEAFREYQYGYGNAIAILIFIFTLVITGLFQWSTKNNERIEY</sequence>
<dbReference type="Pfam" id="PF00528">
    <property type="entry name" value="BPD_transp_1"/>
    <property type="match status" value="1"/>
</dbReference>
<dbReference type="RefSeq" id="WP_160643655.1">
    <property type="nucleotide sequence ID" value="NZ_SIJB01000004.1"/>
</dbReference>
<dbReference type="Proteomes" id="UP000448943">
    <property type="component" value="Unassembled WGS sequence"/>
</dbReference>
<feature type="transmembrane region" description="Helical" evidence="7">
    <location>
        <begin position="259"/>
        <end position="280"/>
    </location>
</feature>
<evidence type="ECO:0000313" key="10">
    <source>
        <dbReference type="Proteomes" id="UP000448943"/>
    </source>
</evidence>
<evidence type="ECO:0000256" key="5">
    <source>
        <dbReference type="ARBA" id="ARBA00022989"/>
    </source>
</evidence>
<evidence type="ECO:0000256" key="7">
    <source>
        <dbReference type="RuleBase" id="RU363032"/>
    </source>
</evidence>
<keyword evidence="6 7" id="KW-0472">Membrane</keyword>
<keyword evidence="2 7" id="KW-0813">Transport</keyword>
<evidence type="ECO:0000256" key="3">
    <source>
        <dbReference type="ARBA" id="ARBA00022475"/>
    </source>
</evidence>
<evidence type="ECO:0000256" key="4">
    <source>
        <dbReference type="ARBA" id="ARBA00022692"/>
    </source>
</evidence>
<proteinExistence type="inferred from homology"/>
<comment type="subcellular location">
    <subcellularLocation>
        <location evidence="1 7">Cell membrane</location>
        <topology evidence="1 7">Multi-pass membrane protein</topology>
    </subcellularLocation>
</comment>
<keyword evidence="10" id="KW-1185">Reference proteome</keyword>
<feature type="transmembrane region" description="Helical" evidence="7">
    <location>
        <begin position="72"/>
        <end position="93"/>
    </location>
</feature>
<dbReference type="CDD" id="cd06261">
    <property type="entry name" value="TM_PBP2"/>
    <property type="match status" value="1"/>
</dbReference>
<keyword evidence="5 7" id="KW-1133">Transmembrane helix</keyword>
<dbReference type="InterPro" id="IPR035906">
    <property type="entry name" value="MetI-like_sf"/>
</dbReference>
<feature type="transmembrane region" description="Helical" evidence="7">
    <location>
        <begin position="12"/>
        <end position="35"/>
    </location>
</feature>
<organism evidence="9 10">
    <name type="scientific">Chengkuizengella marina</name>
    <dbReference type="NCBI Taxonomy" id="2507566"/>
    <lineage>
        <taxon>Bacteria</taxon>
        <taxon>Bacillati</taxon>
        <taxon>Bacillota</taxon>
        <taxon>Bacilli</taxon>
        <taxon>Bacillales</taxon>
        <taxon>Paenibacillaceae</taxon>
        <taxon>Chengkuizengella</taxon>
    </lineage>
</organism>
<dbReference type="AlphaFoldDB" id="A0A6N9PVM0"/>
<dbReference type="InterPro" id="IPR000515">
    <property type="entry name" value="MetI-like"/>
</dbReference>
<feature type="domain" description="ABC transmembrane type-1" evidence="8">
    <location>
        <begin position="68"/>
        <end position="280"/>
    </location>
</feature>
<evidence type="ECO:0000259" key="8">
    <source>
        <dbReference type="PROSITE" id="PS50928"/>
    </source>
</evidence>
<feature type="transmembrane region" description="Helical" evidence="7">
    <location>
        <begin position="203"/>
        <end position="224"/>
    </location>
</feature>
<dbReference type="InterPro" id="IPR051393">
    <property type="entry name" value="ABC_transporter_permease"/>
</dbReference>
<comment type="similarity">
    <text evidence="7">Belongs to the binding-protein-dependent transport system permease family.</text>
</comment>
<feature type="transmembrane region" description="Helical" evidence="7">
    <location>
        <begin position="105"/>
        <end position="125"/>
    </location>
</feature>
<gene>
    <name evidence="9" type="ORF">ERL59_01130</name>
</gene>
<dbReference type="SUPFAM" id="SSF161098">
    <property type="entry name" value="MetI-like"/>
    <property type="match status" value="1"/>
</dbReference>
<evidence type="ECO:0000256" key="2">
    <source>
        <dbReference type="ARBA" id="ARBA00022448"/>
    </source>
</evidence>
<dbReference type="OrthoDB" id="152280at2"/>
<evidence type="ECO:0000256" key="1">
    <source>
        <dbReference type="ARBA" id="ARBA00004651"/>
    </source>
</evidence>
<accession>A0A6N9PVM0</accession>
<feature type="transmembrane region" description="Helical" evidence="7">
    <location>
        <begin position="163"/>
        <end position="182"/>
    </location>
</feature>
<dbReference type="PANTHER" id="PTHR30193:SF37">
    <property type="entry name" value="INNER MEMBRANE ABC TRANSPORTER PERMEASE PROTEIN YCJO"/>
    <property type="match status" value="1"/>
</dbReference>
<evidence type="ECO:0000256" key="6">
    <source>
        <dbReference type="ARBA" id="ARBA00023136"/>
    </source>
</evidence>